<evidence type="ECO:0000313" key="3">
    <source>
        <dbReference type="Proteomes" id="UP000001646"/>
    </source>
</evidence>
<reference evidence="2" key="1">
    <citation type="submission" date="2009-12" db="EMBL/GenBank/DDBJ databases">
        <title>The Genome Sequence of Anolis carolinensis (Green Anole Lizard).</title>
        <authorList>
            <consortium name="The Genome Sequencing Platform"/>
            <person name="Di Palma F."/>
            <person name="Alfoldi J."/>
            <person name="Heiman D."/>
            <person name="Young S."/>
            <person name="Grabherr M."/>
            <person name="Johnson J."/>
            <person name="Lander E.S."/>
            <person name="Lindblad-Toh K."/>
        </authorList>
    </citation>
    <scope>NUCLEOTIDE SEQUENCE [LARGE SCALE GENOMIC DNA]</scope>
    <source>
        <strain evidence="2">JBL SC #1</strain>
    </source>
</reference>
<dbReference type="PANTHER" id="PTHR21533">
    <property type="entry name" value="LEUCINE-RICH PROTEIN"/>
    <property type="match status" value="1"/>
</dbReference>
<dbReference type="HOGENOM" id="CLU_892899_0_0_1"/>
<protein>
    <submittedName>
        <fullName evidence="2">Uncharacterized protein</fullName>
    </submittedName>
</protein>
<reference evidence="2" key="2">
    <citation type="submission" date="2025-08" db="UniProtKB">
        <authorList>
            <consortium name="Ensembl"/>
        </authorList>
    </citation>
    <scope>IDENTIFICATION</scope>
</reference>
<sequence>VKMDCIPPKVKLSDDTFVFLDGKWVNEAYVQPALSSSADAHKKHYSKKMHSDLTLWEENKALWEENKALRVENRTLREENKVLQCLRTQNKGIQVIYDESLQQMLQQENKPLVALSRKAGLQGGKENKALQFIQEEKKALQIFREKILALKVFPEEGKKLTPVLQKEKQSDLLLEKEPLEQETDNTSASAEPAKAEPENQEDNSATSGKEMQPTSLSLLEENEVLEAVQKLNQMILFLIRENHTLLEEKQVLQTIEGGNKMLWEENNKLKLQQKTIKDALSNIIAQMGLLQETLNTFDFTESQSENAE</sequence>
<dbReference type="PANTHER" id="PTHR21533:SF17">
    <property type="entry name" value="PROTEIN CHIBBY HOMOLOG 3"/>
    <property type="match status" value="1"/>
</dbReference>
<organism evidence="2 3">
    <name type="scientific">Anolis carolinensis</name>
    <name type="common">Green anole</name>
    <name type="synonym">American chameleon</name>
    <dbReference type="NCBI Taxonomy" id="28377"/>
    <lineage>
        <taxon>Eukaryota</taxon>
        <taxon>Metazoa</taxon>
        <taxon>Chordata</taxon>
        <taxon>Craniata</taxon>
        <taxon>Vertebrata</taxon>
        <taxon>Euteleostomi</taxon>
        <taxon>Lepidosauria</taxon>
        <taxon>Squamata</taxon>
        <taxon>Bifurcata</taxon>
        <taxon>Unidentata</taxon>
        <taxon>Episquamata</taxon>
        <taxon>Toxicofera</taxon>
        <taxon>Iguania</taxon>
        <taxon>Dactyloidae</taxon>
        <taxon>Anolis</taxon>
    </lineage>
</organism>
<proteinExistence type="predicted"/>
<dbReference type="Proteomes" id="UP000001646">
    <property type="component" value="Unplaced"/>
</dbReference>
<dbReference type="eggNOG" id="ENOG502S6IZ">
    <property type="taxonomic scope" value="Eukaryota"/>
</dbReference>
<dbReference type="Ensembl" id="ENSACAT00000012221.3">
    <property type="protein sequence ID" value="ENSACAP00000011977.3"/>
    <property type="gene ID" value="ENSACAG00000012236.3"/>
</dbReference>
<accession>H9GIN8</accession>
<feature type="region of interest" description="Disordered" evidence="1">
    <location>
        <begin position="171"/>
        <end position="213"/>
    </location>
</feature>
<dbReference type="Bgee" id="ENSACAG00000012236">
    <property type="expression patterns" value="Expressed in testis and 5 other cell types or tissues"/>
</dbReference>
<dbReference type="AlphaFoldDB" id="H9GIN8"/>
<gene>
    <name evidence="2" type="primary">cby2</name>
</gene>
<name>H9GIN8_ANOCA</name>
<dbReference type="InParanoid" id="H9GIN8"/>
<dbReference type="FunCoup" id="H9GIN8">
    <property type="interactions" value="9"/>
</dbReference>
<dbReference type="InterPro" id="IPR028118">
    <property type="entry name" value="Chibby_fam"/>
</dbReference>
<evidence type="ECO:0000256" key="1">
    <source>
        <dbReference type="SAM" id="MobiDB-lite"/>
    </source>
</evidence>
<keyword evidence="3" id="KW-1185">Reference proteome</keyword>
<dbReference type="Pfam" id="PF14645">
    <property type="entry name" value="Chibby"/>
    <property type="match status" value="1"/>
</dbReference>
<feature type="compositionally biased region" description="Polar residues" evidence="1">
    <location>
        <begin position="202"/>
        <end position="213"/>
    </location>
</feature>
<reference evidence="2" key="3">
    <citation type="submission" date="2025-09" db="UniProtKB">
        <authorList>
            <consortium name="Ensembl"/>
        </authorList>
    </citation>
    <scope>IDENTIFICATION</scope>
</reference>
<evidence type="ECO:0000313" key="2">
    <source>
        <dbReference type="Ensembl" id="ENSACAP00000011977.3"/>
    </source>
</evidence>
<dbReference type="STRING" id="28377.ENSACAP00000011977"/>
<dbReference type="GeneTree" id="ENSGT00940000169379"/>